<dbReference type="OrthoDB" id="1014081at2"/>
<comment type="caution">
    <text evidence="2">The sequence shown here is derived from an EMBL/GenBank/DDBJ whole genome shotgun (WGS) entry which is preliminary data.</text>
</comment>
<dbReference type="EMBL" id="JRAK01000011">
    <property type="protein sequence ID" value="KGN94572.1"/>
    <property type="molecule type" value="Genomic_DNA"/>
</dbReference>
<dbReference type="RefSeq" id="WP_039420828.1">
    <property type="nucleotide sequence ID" value="NZ_CALUCC010000142.1"/>
</dbReference>
<dbReference type="STRING" id="111105.HR09_04225"/>
<evidence type="ECO:0000313" key="4">
    <source>
        <dbReference type="Proteomes" id="UP000030130"/>
    </source>
</evidence>
<evidence type="ECO:0000256" key="1">
    <source>
        <dbReference type="SAM" id="Phobius"/>
    </source>
</evidence>
<dbReference type="AlphaFoldDB" id="A0A0A2F7F2"/>
<organism evidence="2 4">
    <name type="scientific">Porphyromonas gulae</name>
    <dbReference type="NCBI Taxonomy" id="111105"/>
    <lineage>
        <taxon>Bacteria</taxon>
        <taxon>Pseudomonadati</taxon>
        <taxon>Bacteroidota</taxon>
        <taxon>Bacteroidia</taxon>
        <taxon>Bacteroidales</taxon>
        <taxon>Porphyromonadaceae</taxon>
        <taxon>Porphyromonas</taxon>
    </lineage>
</organism>
<feature type="transmembrane region" description="Helical" evidence="1">
    <location>
        <begin position="226"/>
        <end position="246"/>
    </location>
</feature>
<reference evidence="3 5" key="2">
    <citation type="submission" date="2014-08" db="EMBL/GenBank/DDBJ databases">
        <title>Porphyromonas gulae strain:COT-052_OH3439 Genome sequencing.</title>
        <authorList>
            <person name="Wallis C."/>
            <person name="Deusch O."/>
            <person name="O'Flynn C."/>
            <person name="Davis I."/>
            <person name="Jospin G."/>
            <person name="Darling A.E."/>
            <person name="Coil D.A."/>
            <person name="Alexiev A."/>
            <person name="Horsfall A."/>
            <person name="Kirkwood N."/>
            <person name="Harris S."/>
            <person name="Eisen J.A."/>
        </authorList>
    </citation>
    <scope>NUCLEOTIDE SEQUENCE [LARGE SCALE GENOMIC DNA]</scope>
    <source>
        <strain evidence="5">COT-052 OH3439</strain>
        <strain evidence="3">COT-052_OH3439</strain>
    </source>
</reference>
<feature type="transmembrane region" description="Helical" evidence="1">
    <location>
        <begin position="33"/>
        <end position="53"/>
    </location>
</feature>
<keyword evidence="1" id="KW-0812">Transmembrane</keyword>
<protein>
    <submittedName>
        <fullName evidence="2">Uncharacterized protein</fullName>
    </submittedName>
</protein>
<feature type="transmembrane region" description="Helical" evidence="1">
    <location>
        <begin position="68"/>
        <end position="86"/>
    </location>
</feature>
<proteinExistence type="predicted"/>
<evidence type="ECO:0000313" key="3">
    <source>
        <dbReference type="EMBL" id="KGN94572.1"/>
    </source>
</evidence>
<dbReference type="Proteomes" id="UP000030146">
    <property type="component" value="Unassembled WGS sequence"/>
</dbReference>
<reference evidence="2 4" key="1">
    <citation type="submission" date="2014-08" db="EMBL/GenBank/DDBJ databases">
        <title>Porphyromonas gulae strain:COT-052_OH1451 Genome sequencing.</title>
        <authorList>
            <person name="Wallis C."/>
            <person name="Deusch O."/>
            <person name="O'Flynn C."/>
            <person name="Davis I."/>
            <person name="Jospin G."/>
            <person name="Darling A.E."/>
            <person name="Coil D.A."/>
            <person name="Alexiev A."/>
            <person name="Horsfall A."/>
            <person name="Kirkwood N."/>
            <person name="Harris S."/>
            <person name="Eisen J.A."/>
        </authorList>
    </citation>
    <scope>NUCLEOTIDE SEQUENCE [LARGE SCALE GENOMIC DNA]</scope>
    <source>
        <strain evidence="4">COT-052 OH1451</strain>
        <strain evidence="2">COT-052_OH1451</strain>
    </source>
</reference>
<dbReference type="EMBL" id="JRAI01000044">
    <property type="protein sequence ID" value="KGN86007.1"/>
    <property type="molecule type" value="Genomic_DNA"/>
</dbReference>
<accession>A0A0A2F7F2</accession>
<name>A0A0A2F7F2_9PORP</name>
<dbReference type="Proteomes" id="UP000030130">
    <property type="component" value="Unassembled WGS sequence"/>
</dbReference>
<gene>
    <name evidence="2" type="ORF">HR08_04895</name>
    <name evidence="3" type="ORF">HR15_00660</name>
</gene>
<feature type="transmembrane region" description="Helical" evidence="1">
    <location>
        <begin position="195"/>
        <end position="214"/>
    </location>
</feature>
<evidence type="ECO:0000313" key="2">
    <source>
        <dbReference type="EMBL" id="KGN86007.1"/>
    </source>
</evidence>
<keyword evidence="5" id="KW-1185">Reference proteome</keyword>
<feature type="transmembrane region" description="Helical" evidence="1">
    <location>
        <begin position="107"/>
        <end position="130"/>
    </location>
</feature>
<feature type="transmembrane region" description="Helical" evidence="1">
    <location>
        <begin position="168"/>
        <end position="188"/>
    </location>
</feature>
<keyword evidence="1" id="KW-0472">Membrane</keyword>
<sequence length="252" mass="28089">MTTTHNRHKAAPSFLGRIGLLFRMEWCTQGRNTLFFLLALLGVLVGLTMLLHIGDELNPLSVKDRTHFDLWPLTLVCVAFYVFRIVQGRVNKSDTITYTLIPASATAKFVVILIEGILALLAAAVVNQIAYTIEVLLYPAVLEASYYAPYIWQTSSGYGWFSSGFLDLYWPGVVVLFNVLSAGIYFAISVRKLTMATVAFLLTMGGETILFGVLTSNLNLYGEDLFMALFFGSIGLCLFVLSFINLQRRQLK</sequence>
<keyword evidence="1" id="KW-1133">Transmembrane helix</keyword>
<evidence type="ECO:0000313" key="5">
    <source>
        <dbReference type="Proteomes" id="UP000030146"/>
    </source>
</evidence>